<dbReference type="InterPro" id="IPR006434">
    <property type="entry name" value="Pyrimidine_nucleotidase_eu"/>
</dbReference>
<evidence type="ECO:0000313" key="9">
    <source>
        <dbReference type="EMBL" id="KKS57494.1"/>
    </source>
</evidence>
<dbReference type="InterPro" id="IPR036412">
    <property type="entry name" value="HAD-like_sf"/>
</dbReference>
<dbReference type="EC" id="3.1.3.5" evidence="3"/>
<protein>
    <recommendedName>
        <fullName evidence="3">5'-nucleotidase</fullName>
        <ecNumber evidence="3">3.1.3.5</ecNumber>
    </recommendedName>
</protein>
<dbReference type="Gene3D" id="1.10.150.340">
    <property type="entry name" value="Pyrimidine 5'-nucleotidase (UMPH-1), N-terminal domain"/>
    <property type="match status" value="1"/>
</dbReference>
<reference evidence="9 10" key="1">
    <citation type="journal article" date="2015" name="Nature">
        <title>rRNA introns, odd ribosomes, and small enigmatic genomes across a large radiation of phyla.</title>
        <authorList>
            <person name="Brown C.T."/>
            <person name="Hug L.A."/>
            <person name="Thomas B.C."/>
            <person name="Sharon I."/>
            <person name="Castelle C.J."/>
            <person name="Singh A."/>
            <person name="Wilkins M.J."/>
            <person name="Williams K.H."/>
            <person name="Banfield J.F."/>
        </authorList>
    </citation>
    <scope>NUCLEOTIDE SEQUENCE [LARGE SCALE GENOMIC DNA]</scope>
</reference>
<dbReference type="PANTHER" id="PTHR13045:SF0">
    <property type="entry name" value="7-METHYLGUANOSINE PHOSPHATE-SPECIFIC 5'-NUCLEOTIDASE"/>
    <property type="match status" value="1"/>
</dbReference>
<keyword evidence="8" id="KW-0546">Nucleotide metabolism</keyword>
<dbReference type="GO" id="GO:0009117">
    <property type="term" value="P:nucleotide metabolic process"/>
    <property type="evidence" value="ECO:0007669"/>
    <property type="project" value="UniProtKB-KW"/>
</dbReference>
<keyword evidence="5" id="KW-0547">Nucleotide-binding</keyword>
<dbReference type="SUPFAM" id="SSF56784">
    <property type="entry name" value="HAD-like"/>
    <property type="match status" value="1"/>
</dbReference>
<evidence type="ECO:0000256" key="8">
    <source>
        <dbReference type="ARBA" id="ARBA00023080"/>
    </source>
</evidence>
<dbReference type="EMBL" id="LCDO01000001">
    <property type="protein sequence ID" value="KKS57494.1"/>
    <property type="molecule type" value="Genomic_DNA"/>
</dbReference>
<evidence type="ECO:0000256" key="1">
    <source>
        <dbReference type="ARBA" id="ARBA00000815"/>
    </source>
</evidence>
<keyword evidence="6" id="KW-0378">Hydrolase</keyword>
<evidence type="ECO:0000256" key="2">
    <source>
        <dbReference type="ARBA" id="ARBA00008389"/>
    </source>
</evidence>
<evidence type="ECO:0000256" key="6">
    <source>
        <dbReference type="ARBA" id="ARBA00022801"/>
    </source>
</evidence>
<dbReference type="FunFam" id="1.10.150.340:FF:000001">
    <property type="entry name" value="Cytosolic 5-nucleotidase 3-like"/>
    <property type="match status" value="1"/>
</dbReference>
<dbReference type="GO" id="GO:0008253">
    <property type="term" value="F:5'-nucleotidase activity"/>
    <property type="evidence" value="ECO:0007669"/>
    <property type="project" value="UniProtKB-EC"/>
</dbReference>
<dbReference type="GO" id="GO:0000287">
    <property type="term" value="F:magnesium ion binding"/>
    <property type="evidence" value="ECO:0007669"/>
    <property type="project" value="InterPro"/>
</dbReference>
<comment type="similarity">
    <text evidence="2">Belongs to the pyrimidine 5'-nucleotidase family.</text>
</comment>
<evidence type="ECO:0000256" key="5">
    <source>
        <dbReference type="ARBA" id="ARBA00022741"/>
    </source>
</evidence>
<sequence>MSSLIPYPKKLKKLLFQIKEDGFKNLYILCDFDRTLTYGSVDGVKTPSIISMLRDGQHLTKDYAPKAHALFNKYHPLETDPKISLAERKEAMQEWWEKHNKLLIESGLSRADLEDIVKKGSIKFRKGVPIFLDFLFQHKIPLIIFSASGCGEAIQLFFQKIKKDYPNIVYIVNKFNWNKTGRAISTKKPIIHSLNKDKTILKKLPKVYSLIKNRRNVILLGDSVGDLGMTAGFKYAHLLKIGFLNFDYKKLKKEYEKKFDLILEEDADFKEINNLIENW</sequence>
<keyword evidence="7" id="KW-0460">Magnesium</keyword>
<dbReference type="SFLD" id="SFLDG01128">
    <property type="entry name" value="C1.4:_5'-Nucleotidase_Like"/>
    <property type="match status" value="1"/>
</dbReference>
<keyword evidence="4" id="KW-0479">Metal-binding</keyword>
<dbReference type="SFLD" id="SFLDS00003">
    <property type="entry name" value="Haloacid_Dehalogenase"/>
    <property type="match status" value="1"/>
</dbReference>
<gene>
    <name evidence="9" type="ORF">UV20_C0001G0134</name>
</gene>
<comment type="caution">
    <text evidence="9">The sequence shown here is derived from an EMBL/GenBank/DDBJ whole genome shotgun (WGS) entry which is preliminary data.</text>
</comment>
<dbReference type="GO" id="GO:0000166">
    <property type="term" value="F:nucleotide binding"/>
    <property type="evidence" value="ECO:0007669"/>
    <property type="project" value="UniProtKB-KW"/>
</dbReference>
<dbReference type="AlphaFoldDB" id="A0A0G1A960"/>
<evidence type="ECO:0000256" key="3">
    <source>
        <dbReference type="ARBA" id="ARBA00012643"/>
    </source>
</evidence>
<evidence type="ECO:0000313" key="10">
    <source>
        <dbReference type="Proteomes" id="UP000034837"/>
    </source>
</evidence>
<dbReference type="Pfam" id="PF05822">
    <property type="entry name" value="UMPH-1"/>
    <property type="match status" value="1"/>
</dbReference>
<organism evidence="9 10">
    <name type="scientific">Candidatus Magasanikbacteria bacterium GW2011_GWA2_42_32</name>
    <dbReference type="NCBI Taxonomy" id="1619039"/>
    <lineage>
        <taxon>Bacteria</taxon>
        <taxon>Candidatus Magasanikiibacteriota</taxon>
    </lineage>
</organism>
<evidence type="ECO:0000256" key="4">
    <source>
        <dbReference type="ARBA" id="ARBA00022723"/>
    </source>
</evidence>
<name>A0A0G1A960_9BACT</name>
<dbReference type="Gene3D" id="3.40.50.1000">
    <property type="entry name" value="HAD superfamily/HAD-like"/>
    <property type="match status" value="1"/>
</dbReference>
<proteinExistence type="inferred from homology"/>
<accession>A0A0G1A960</accession>
<dbReference type="InterPro" id="IPR023214">
    <property type="entry name" value="HAD_sf"/>
</dbReference>
<dbReference type="PANTHER" id="PTHR13045">
    <property type="entry name" value="5'-NUCLEOTIDASE"/>
    <property type="match status" value="1"/>
</dbReference>
<comment type="catalytic activity">
    <reaction evidence="1">
        <text>a ribonucleoside 5'-phosphate + H2O = a ribonucleoside + phosphate</text>
        <dbReference type="Rhea" id="RHEA:12484"/>
        <dbReference type="ChEBI" id="CHEBI:15377"/>
        <dbReference type="ChEBI" id="CHEBI:18254"/>
        <dbReference type="ChEBI" id="CHEBI:43474"/>
        <dbReference type="ChEBI" id="CHEBI:58043"/>
        <dbReference type="EC" id="3.1.3.5"/>
    </reaction>
</comment>
<dbReference type="Proteomes" id="UP000034837">
    <property type="component" value="Unassembled WGS sequence"/>
</dbReference>
<evidence type="ECO:0000256" key="7">
    <source>
        <dbReference type="ARBA" id="ARBA00022842"/>
    </source>
</evidence>
<dbReference type="GO" id="GO:0005737">
    <property type="term" value="C:cytoplasm"/>
    <property type="evidence" value="ECO:0007669"/>
    <property type="project" value="InterPro"/>
</dbReference>